<dbReference type="CDD" id="cd00761">
    <property type="entry name" value="Glyco_tranf_GTA_type"/>
    <property type="match status" value="1"/>
</dbReference>
<dbReference type="KEGG" id="celz:E5225_14245"/>
<keyword evidence="2" id="KW-0808">Transferase</keyword>
<dbReference type="InterPro" id="IPR050834">
    <property type="entry name" value="Glycosyltransf_2"/>
</dbReference>
<evidence type="ECO:0000259" key="1">
    <source>
        <dbReference type="Pfam" id="PF00535"/>
    </source>
</evidence>
<dbReference type="InterPro" id="IPR029044">
    <property type="entry name" value="Nucleotide-diphossugar_trans"/>
</dbReference>
<dbReference type="Proteomes" id="UP000296469">
    <property type="component" value="Chromosome"/>
</dbReference>
<dbReference type="RefSeq" id="WP_135974267.1">
    <property type="nucleotide sequence ID" value="NZ_CP039291.1"/>
</dbReference>
<evidence type="ECO:0000313" key="3">
    <source>
        <dbReference type="Proteomes" id="UP000296469"/>
    </source>
</evidence>
<name>A0A4P7SK33_9CELL</name>
<gene>
    <name evidence="2" type="ORF">E5225_14245</name>
</gene>
<dbReference type="AlphaFoldDB" id="A0A4P7SK33"/>
<dbReference type="SUPFAM" id="SSF53448">
    <property type="entry name" value="Nucleotide-diphospho-sugar transferases"/>
    <property type="match status" value="1"/>
</dbReference>
<protein>
    <submittedName>
        <fullName evidence="2">Glycosyltransferase</fullName>
    </submittedName>
</protein>
<feature type="domain" description="Glycosyltransferase 2-like" evidence="1">
    <location>
        <begin position="25"/>
        <end position="146"/>
    </location>
</feature>
<accession>A0A4P7SK33</accession>
<reference evidence="2 3" key="1">
    <citation type="submission" date="2019-04" db="EMBL/GenBank/DDBJ databases">
        <title>Isolation and identification of Cellulomonas shaoxiangyii sp. Nov. isolated from feces of the Tibetan antelopes (Pantholops hodgsonii) in the Qinghai-Tibet plateau of China.</title>
        <authorList>
            <person name="Tian Z."/>
        </authorList>
    </citation>
    <scope>NUCLEOTIDE SEQUENCE [LARGE SCALE GENOMIC DNA]</scope>
    <source>
        <strain evidence="2 3">Z28</strain>
    </source>
</reference>
<dbReference type="EMBL" id="CP039291">
    <property type="protein sequence ID" value="QCB94542.1"/>
    <property type="molecule type" value="Genomic_DNA"/>
</dbReference>
<dbReference type="Pfam" id="PF00535">
    <property type="entry name" value="Glycos_transf_2"/>
    <property type="match status" value="1"/>
</dbReference>
<evidence type="ECO:0000313" key="2">
    <source>
        <dbReference type="EMBL" id="QCB94542.1"/>
    </source>
</evidence>
<keyword evidence="3" id="KW-1185">Reference proteome</keyword>
<dbReference type="OrthoDB" id="396512at2"/>
<dbReference type="PANTHER" id="PTHR43685:SF2">
    <property type="entry name" value="GLYCOSYLTRANSFERASE 2-LIKE DOMAIN-CONTAINING PROTEIN"/>
    <property type="match status" value="1"/>
</dbReference>
<sequence length="358" mass="39465">MPSTAMAATPVPWPQGLLVGEPAVSVILPVYQAGVALEQSFARISRTRLPDAEILVVDDGSTDGTAHRVRSFAARDARVRPVLLEQNGGVAAARNTALALARGEYVWFLDWDDEWDESIAEKLVERAREARADVVVCRATWRQPDGLDTAVLDGLPAARTLTGPEAFDLVLAGRFRGYLWSKLFRRDLLGADPFPPMQSQSDFCGLVPVLAAAATVATVPDVLYHHVIREGSITNSRHPVLDNLNRCRETVRRVAETLPPSEGRERLLLHYDYHAWHLARVNTALRLSSADVARAEIKDVVGRMRLGEIAALVPVSLDVATRSLLVRVAGQQYAAVRRLYVGVRARLRKVRGRLKVAR</sequence>
<dbReference type="InterPro" id="IPR001173">
    <property type="entry name" value="Glyco_trans_2-like"/>
</dbReference>
<dbReference type="PANTHER" id="PTHR43685">
    <property type="entry name" value="GLYCOSYLTRANSFERASE"/>
    <property type="match status" value="1"/>
</dbReference>
<organism evidence="2 3">
    <name type="scientific">Cellulomonas shaoxiangyii</name>
    <dbReference type="NCBI Taxonomy" id="2566013"/>
    <lineage>
        <taxon>Bacteria</taxon>
        <taxon>Bacillati</taxon>
        <taxon>Actinomycetota</taxon>
        <taxon>Actinomycetes</taxon>
        <taxon>Micrococcales</taxon>
        <taxon>Cellulomonadaceae</taxon>
        <taxon>Cellulomonas</taxon>
    </lineage>
</organism>
<dbReference type="Gene3D" id="3.90.550.10">
    <property type="entry name" value="Spore Coat Polysaccharide Biosynthesis Protein SpsA, Chain A"/>
    <property type="match status" value="1"/>
</dbReference>
<proteinExistence type="predicted"/>
<dbReference type="GO" id="GO:0016740">
    <property type="term" value="F:transferase activity"/>
    <property type="evidence" value="ECO:0007669"/>
    <property type="project" value="UniProtKB-KW"/>
</dbReference>